<dbReference type="GO" id="GO:0016020">
    <property type="term" value="C:membrane"/>
    <property type="evidence" value="ECO:0007669"/>
    <property type="project" value="InterPro"/>
</dbReference>
<evidence type="ECO:0000313" key="11">
    <source>
        <dbReference type="Proteomes" id="UP000800092"/>
    </source>
</evidence>
<dbReference type="PANTHER" id="PTHR11742">
    <property type="entry name" value="MANNOSYL-OLIGOSACCHARIDE ALPHA-1,2-MANNOSIDASE-RELATED"/>
    <property type="match status" value="1"/>
</dbReference>
<dbReference type="EC" id="3.2.1.-" evidence="9"/>
<evidence type="ECO:0000256" key="3">
    <source>
        <dbReference type="ARBA" id="ARBA00007658"/>
    </source>
</evidence>
<feature type="active site" description="Proton donor" evidence="6">
    <location>
        <position position="179"/>
    </location>
</feature>
<evidence type="ECO:0000256" key="6">
    <source>
        <dbReference type="PIRSR" id="PIRSR601382-1"/>
    </source>
</evidence>
<dbReference type="AlphaFoldDB" id="A0A6A6H3G1"/>
<dbReference type="SUPFAM" id="SSF48225">
    <property type="entry name" value="Seven-hairpin glycosidases"/>
    <property type="match status" value="1"/>
</dbReference>
<dbReference type="EMBL" id="ML991813">
    <property type="protein sequence ID" value="KAF2232634.1"/>
    <property type="molecule type" value="Genomic_DNA"/>
</dbReference>
<evidence type="ECO:0000256" key="4">
    <source>
        <dbReference type="ARBA" id="ARBA00022801"/>
    </source>
</evidence>
<protein>
    <recommendedName>
        <fullName evidence="9">alpha-1,2-Mannosidase</fullName>
        <ecNumber evidence="9">3.2.1.-</ecNumber>
    </recommendedName>
</protein>
<name>A0A6A6H3G1_VIRVR</name>
<feature type="binding site" evidence="7">
    <location>
        <position position="588"/>
    </location>
    <ligand>
        <name>Ca(2+)</name>
        <dbReference type="ChEBI" id="CHEBI:29108"/>
    </ligand>
</feature>
<evidence type="ECO:0000256" key="9">
    <source>
        <dbReference type="RuleBase" id="RU361193"/>
    </source>
</evidence>
<comment type="pathway">
    <text evidence="2">Protein modification; protein glycosylation.</text>
</comment>
<keyword evidence="5 8" id="KW-1015">Disulfide bond</keyword>
<dbReference type="InterPro" id="IPR012341">
    <property type="entry name" value="6hp_glycosidase-like_sf"/>
</dbReference>
<evidence type="ECO:0000256" key="5">
    <source>
        <dbReference type="ARBA" id="ARBA00023157"/>
    </source>
</evidence>
<dbReference type="FunFam" id="1.50.10.10:FF:000037">
    <property type="entry name" value="alpha-1,2-Mannosidase"/>
    <property type="match status" value="1"/>
</dbReference>
<feature type="disulfide bond" evidence="8">
    <location>
        <begin position="389"/>
        <end position="418"/>
    </location>
</feature>
<dbReference type="InterPro" id="IPR036026">
    <property type="entry name" value="Seven-hairpin_glycosidases"/>
</dbReference>
<dbReference type="GO" id="GO:0005783">
    <property type="term" value="C:endoplasmic reticulum"/>
    <property type="evidence" value="ECO:0007669"/>
    <property type="project" value="TreeGrafter"/>
</dbReference>
<dbReference type="GO" id="GO:0036503">
    <property type="term" value="P:ERAD pathway"/>
    <property type="evidence" value="ECO:0007669"/>
    <property type="project" value="UniProtKB-ARBA"/>
</dbReference>
<keyword evidence="7" id="KW-0106">Calcium</keyword>
<dbReference type="InterPro" id="IPR001382">
    <property type="entry name" value="Glyco_hydro_47"/>
</dbReference>
<evidence type="ECO:0000256" key="1">
    <source>
        <dbReference type="ARBA" id="ARBA00001913"/>
    </source>
</evidence>
<sequence length="597" mass="68218">MAYFRRRIVFVAVALLFCLYHFHGISGGGGLLQTQTDPIAATQTIIKNRIDWNAVPQRYPVESMIPLPSGTPAKIPNIQYKFGKETKAGKRKRQERLEAIRESFLHSYRGYQKYAWLQDEVTPLSGEYKNGFGGWGATLIDTLDTLWIMGMKKEFAIAVAAVEKIDFTSSDSKVISVFETTIRYVGGLLGAYDLSRGKYPVLLKKAVELGDFLYAAFDTPNRMPITYWEWEKATSGEEQEAGTSVPVADLGSLSMEFTRLTQLTGDPKYFDAVQRIYDGLAEQQNDTRLPGMWPLMVNARKMDFTKDATFTFGAMSDSLYEYFPKQYLLVGGLSEQYRKMYEGTIKAAKKHIFFRPLNEENRDILVSGTMRDVATQSERLDPEGQHLTCFVGGMVGIGAKVFNRPEELDTARRLTDGCIWSYEAMPTGIGPEIFRAVPCLDPGDCTFSLDRYYHWIATDMHYREEDEDEDPPLTRAKAFVKEMGLFPGFTEIRERKYILRPEAIESVFIMYRITGDKTLQDKAWDMFQAVNRYTRTDVAHASIEDVTSTHPRKIDSMESFWTAETLKYYYLIFAEPDLVSLDDYVFNTEAHPFKRPS</sequence>
<dbReference type="Pfam" id="PF01532">
    <property type="entry name" value="Glyco_hydro_47"/>
    <property type="match status" value="1"/>
</dbReference>
<feature type="active site" evidence="6">
    <location>
        <position position="317"/>
    </location>
</feature>
<comment type="cofactor">
    <cofactor evidence="1 7">
        <name>Ca(2+)</name>
        <dbReference type="ChEBI" id="CHEBI:29108"/>
    </cofactor>
</comment>
<evidence type="ECO:0000256" key="7">
    <source>
        <dbReference type="PIRSR" id="PIRSR601382-2"/>
    </source>
</evidence>
<organism evidence="10 11">
    <name type="scientific">Viridothelium virens</name>
    <name type="common">Speckled blister lichen</name>
    <name type="synonym">Trypethelium virens</name>
    <dbReference type="NCBI Taxonomy" id="1048519"/>
    <lineage>
        <taxon>Eukaryota</taxon>
        <taxon>Fungi</taxon>
        <taxon>Dikarya</taxon>
        <taxon>Ascomycota</taxon>
        <taxon>Pezizomycotina</taxon>
        <taxon>Dothideomycetes</taxon>
        <taxon>Dothideomycetes incertae sedis</taxon>
        <taxon>Trypetheliales</taxon>
        <taxon>Trypetheliaceae</taxon>
        <taxon>Viridothelium</taxon>
    </lineage>
</organism>
<proteinExistence type="inferred from homology"/>
<comment type="similarity">
    <text evidence="3 9">Belongs to the glycosyl hydrolase 47 family.</text>
</comment>
<feature type="active site" evidence="6">
    <location>
        <position position="502"/>
    </location>
</feature>
<feature type="non-terminal residue" evidence="10">
    <location>
        <position position="597"/>
    </location>
</feature>
<accession>A0A6A6H3G1</accession>
<dbReference type="GO" id="GO:0005975">
    <property type="term" value="P:carbohydrate metabolic process"/>
    <property type="evidence" value="ECO:0007669"/>
    <property type="project" value="InterPro"/>
</dbReference>
<dbReference type="UniPathway" id="UPA00378"/>
<dbReference type="InterPro" id="IPR050749">
    <property type="entry name" value="Glycosyl_Hydrolase_47"/>
</dbReference>
<keyword evidence="11" id="KW-1185">Reference proteome</keyword>
<keyword evidence="4 9" id="KW-0378">Hydrolase</keyword>
<keyword evidence="7" id="KW-0479">Metal-binding</keyword>
<dbReference type="Gene3D" id="1.50.10.10">
    <property type="match status" value="1"/>
</dbReference>
<reference evidence="10" key="1">
    <citation type="journal article" date="2020" name="Stud. Mycol.">
        <title>101 Dothideomycetes genomes: a test case for predicting lifestyles and emergence of pathogens.</title>
        <authorList>
            <person name="Haridas S."/>
            <person name="Albert R."/>
            <person name="Binder M."/>
            <person name="Bloem J."/>
            <person name="Labutti K."/>
            <person name="Salamov A."/>
            <person name="Andreopoulos B."/>
            <person name="Baker S."/>
            <person name="Barry K."/>
            <person name="Bills G."/>
            <person name="Bluhm B."/>
            <person name="Cannon C."/>
            <person name="Castanera R."/>
            <person name="Culley D."/>
            <person name="Daum C."/>
            <person name="Ezra D."/>
            <person name="Gonzalez J."/>
            <person name="Henrissat B."/>
            <person name="Kuo A."/>
            <person name="Liang C."/>
            <person name="Lipzen A."/>
            <person name="Lutzoni F."/>
            <person name="Magnuson J."/>
            <person name="Mondo S."/>
            <person name="Nolan M."/>
            <person name="Ohm R."/>
            <person name="Pangilinan J."/>
            <person name="Park H.-J."/>
            <person name="Ramirez L."/>
            <person name="Alfaro M."/>
            <person name="Sun H."/>
            <person name="Tritt A."/>
            <person name="Yoshinaga Y."/>
            <person name="Zwiers L.-H."/>
            <person name="Turgeon B."/>
            <person name="Goodwin S."/>
            <person name="Spatafora J."/>
            <person name="Crous P."/>
            <person name="Grigoriev I."/>
        </authorList>
    </citation>
    <scope>NUCLEOTIDE SEQUENCE</scope>
    <source>
        <strain evidence="10">Tuck. ex Michener</strain>
    </source>
</reference>
<dbReference type="GO" id="GO:0004571">
    <property type="term" value="F:mannosyl-oligosaccharide 1,2-alpha-mannosidase activity"/>
    <property type="evidence" value="ECO:0007669"/>
    <property type="project" value="InterPro"/>
</dbReference>
<evidence type="ECO:0000313" key="10">
    <source>
        <dbReference type="EMBL" id="KAF2232634.1"/>
    </source>
</evidence>
<feature type="active site" description="Proton donor" evidence="6">
    <location>
        <position position="432"/>
    </location>
</feature>
<keyword evidence="9" id="KW-0326">Glycosidase</keyword>
<dbReference type="Proteomes" id="UP000800092">
    <property type="component" value="Unassembled WGS sequence"/>
</dbReference>
<dbReference type="GO" id="GO:0005509">
    <property type="term" value="F:calcium ion binding"/>
    <property type="evidence" value="ECO:0007669"/>
    <property type="project" value="InterPro"/>
</dbReference>
<gene>
    <name evidence="10" type="ORF">EV356DRAFT_469566</name>
</gene>
<dbReference type="PANTHER" id="PTHR11742:SF49">
    <property type="entry name" value="ALPHA-1,2-MANNOSIDASE"/>
    <property type="match status" value="1"/>
</dbReference>
<evidence type="ECO:0000256" key="8">
    <source>
        <dbReference type="PIRSR" id="PIRSR601382-3"/>
    </source>
</evidence>
<dbReference type="OrthoDB" id="8118055at2759"/>
<evidence type="ECO:0000256" key="2">
    <source>
        <dbReference type="ARBA" id="ARBA00004922"/>
    </source>
</evidence>
<dbReference type="PRINTS" id="PR00747">
    <property type="entry name" value="GLYHDRLASE47"/>
</dbReference>